<feature type="region of interest" description="Disordered" evidence="1">
    <location>
        <begin position="1"/>
        <end position="38"/>
    </location>
</feature>
<feature type="compositionally biased region" description="Polar residues" evidence="1">
    <location>
        <begin position="8"/>
        <end position="18"/>
    </location>
</feature>
<feature type="compositionally biased region" description="Polar residues" evidence="1">
    <location>
        <begin position="410"/>
        <end position="429"/>
    </location>
</feature>
<sequence length="729" mass="83278">MKMHRSAGDQNRLNSEASSLDRPRQHRVPSDTSTRIPPHEYFQNQTAGIESFQALRNQIASRRSDKLNAFRGNECHSLFVRILHRSTCSRSIQYTRRFQHLTYDSIFPSATAAQVENAPDVIFRKFSSDGQYLLAFSRCHRDLLIYRLESGALHRSGFESDYSVYSQEEAIERSEVHSHSQPVQGRTQQNPNEHTDWNGLNPSTLEAAFPQYYAIPPNSNALRGQQDSTWRQTQAYYPAGMPFSMFFTQTSRTTIGTGNEILCRDFCLLNKTGEYVILGSWAAPEIRIPTNDDDSESADLNQAAVETVAKLESITLHCVHVQSGRVTDRFSLTEDFVFLDSHQGVDLNDDMLIVLSIRHQIIRFLEIRADGKFREVHELGSFCFDDDRLLLLQQEERERRCPEPPRVRPTSSSAVQSTNMLPNGASTSPQERDGDDVDGSDYFLVAATPQLRDPIRPALPTIPVRVGSGLGRGLCSRGFFTGLMHKILAYQYRKHVSESTESRFFRTLHQYTSLIMLKVQFLDSKHLLIRLGYIDSITRSGDTVSSVLFLVVFSLEDAAIVNMYENRSEELLKLYHEYLEYFWRSWDYHPSRKDLDSLLSALSSGPEVRRTIGSRMRSALSLLPISPQIICPSPYLNPDLYSFDERRSASLNGNRPLPVQEYPSIKFISRKSRALKFKLRPGPRSLPLSATRIRRTAVFLFNPVYPFVISIQYEASQPSCINFHLKNLR</sequence>
<name>A0A7S0ZEU7_9RHOD</name>
<dbReference type="GO" id="GO:1990756">
    <property type="term" value="F:ubiquitin-like ligase-substrate adaptor activity"/>
    <property type="evidence" value="ECO:0007669"/>
    <property type="project" value="TreeGrafter"/>
</dbReference>
<feature type="region of interest" description="Disordered" evidence="1">
    <location>
        <begin position="396"/>
        <end position="434"/>
    </location>
</feature>
<dbReference type="InterPro" id="IPR019138">
    <property type="entry name" value="De-etiolated_protein_1_Det1"/>
</dbReference>
<dbReference type="Pfam" id="PF09737">
    <property type="entry name" value="Det1"/>
    <property type="match status" value="2"/>
</dbReference>
<reference evidence="2" key="1">
    <citation type="submission" date="2021-01" db="EMBL/GenBank/DDBJ databases">
        <authorList>
            <person name="Corre E."/>
            <person name="Pelletier E."/>
            <person name="Niang G."/>
            <person name="Scheremetjew M."/>
            <person name="Finn R."/>
            <person name="Kale V."/>
            <person name="Holt S."/>
            <person name="Cochrane G."/>
            <person name="Meng A."/>
            <person name="Brown T."/>
            <person name="Cohen L."/>
        </authorList>
    </citation>
    <scope>NUCLEOTIDE SEQUENCE</scope>
    <source>
        <strain evidence="2">CCMP3278</strain>
    </source>
</reference>
<feature type="region of interest" description="Disordered" evidence="1">
    <location>
        <begin position="174"/>
        <end position="196"/>
    </location>
</feature>
<accession>A0A7S0ZEU7</accession>
<dbReference type="PANTHER" id="PTHR13374">
    <property type="entry name" value="DET1 HOMOLOG DE-ETIOLATED-1 HOMOLOG"/>
    <property type="match status" value="1"/>
</dbReference>
<dbReference type="GO" id="GO:0032436">
    <property type="term" value="P:positive regulation of proteasomal ubiquitin-dependent protein catabolic process"/>
    <property type="evidence" value="ECO:0007669"/>
    <property type="project" value="TreeGrafter"/>
</dbReference>
<organism evidence="2">
    <name type="scientific">Timspurckia oligopyrenoides</name>
    <dbReference type="NCBI Taxonomy" id="708627"/>
    <lineage>
        <taxon>Eukaryota</taxon>
        <taxon>Rhodophyta</taxon>
        <taxon>Bangiophyceae</taxon>
        <taxon>Porphyridiales</taxon>
        <taxon>Porphyridiaceae</taxon>
        <taxon>Timspurckia</taxon>
    </lineage>
</organism>
<evidence type="ECO:0000256" key="1">
    <source>
        <dbReference type="SAM" id="MobiDB-lite"/>
    </source>
</evidence>
<dbReference type="GO" id="GO:0005634">
    <property type="term" value="C:nucleus"/>
    <property type="evidence" value="ECO:0007669"/>
    <property type="project" value="TreeGrafter"/>
</dbReference>
<dbReference type="GO" id="GO:0016567">
    <property type="term" value="P:protein ubiquitination"/>
    <property type="evidence" value="ECO:0007669"/>
    <property type="project" value="TreeGrafter"/>
</dbReference>
<gene>
    <name evidence="2" type="ORF">TOLI1172_LOCUS3880</name>
</gene>
<dbReference type="GO" id="GO:0031461">
    <property type="term" value="C:cullin-RING ubiquitin ligase complex"/>
    <property type="evidence" value="ECO:0007669"/>
    <property type="project" value="TreeGrafter"/>
</dbReference>
<evidence type="ECO:0000313" key="2">
    <source>
        <dbReference type="EMBL" id="CAD8819491.1"/>
    </source>
</evidence>
<protein>
    <submittedName>
        <fullName evidence="2">Uncharacterized protein</fullName>
    </submittedName>
</protein>
<dbReference type="EMBL" id="HBFP01005480">
    <property type="protein sequence ID" value="CAD8819491.1"/>
    <property type="molecule type" value="Transcribed_RNA"/>
</dbReference>
<dbReference type="AlphaFoldDB" id="A0A7S0ZEU7"/>
<feature type="compositionally biased region" description="Basic and acidic residues" evidence="1">
    <location>
        <begin position="396"/>
        <end position="406"/>
    </location>
</feature>
<dbReference type="GO" id="GO:0031625">
    <property type="term" value="F:ubiquitin protein ligase binding"/>
    <property type="evidence" value="ECO:0007669"/>
    <property type="project" value="TreeGrafter"/>
</dbReference>
<feature type="compositionally biased region" description="Polar residues" evidence="1">
    <location>
        <begin position="179"/>
        <end position="196"/>
    </location>
</feature>
<dbReference type="PANTHER" id="PTHR13374:SF3">
    <property type="entry name" value="DET1 HOMOLOG"/>
    <property type="match status" value="1"/>
</dbReference>
<proteinExistence type="predicted"/>